<protein>
    <submittedName>
        <fullName evidence="2">Uncharacterized protein</fullName>
    </submittedName>
</protein>
<evidence type="ECO:0000313" key="3">
    <source>
        <dbReference type="Proteomes" id="UP000322927"/>
    </source>
</evidence>
<sequence>MIYDEDGNKLTAGRAPKEGERLGPEFEDFAGDCLFITRIDNIPGGEGTYLSAWGGGDKSEVAEEQLRKSPHEQREFFKTAKKKQFKEPEESS</sequence>
<dbReference type="EMBL" id="CP029192">
    <property type="protein sequence ID" value="QES38245.1"/>
    <property type="molecule type" value="Genomic_DNA"/>
</dbReference>
<gene>
    <name evidence="2" type="ORF">DEJ48_36800</name>
</gene>
<dbReference type="AlphaFoldDB" id="A0A5P2C644"/>
<evidence type="ECO:0000313" key="2">
    <source>
        <dbReference type="EMBL" id="QES38245.1"/>
    </source>
</evidence>
<proteinExistence type="predicted"/>
<evidence type="ECO:0000256" key="1">
    <source>
        <dbReference type="SAM" id="MobiDB-lite"/>
    </source>
</evidence>
<feature type="region of interest" description="Disordered" evidence="1">
    <location>
        <begin position="1"/>
        <end position="23"/>
    </location>
</feature>
<organism evidence="2 3">
    <name type="scientific">Streptomyces venezuelae</name>
    <dbReference type="NCBI Taxonomy" id="54571"/>
    <lineage>
        <taxon>Bacteria</taxon>
        <taxon>Bacillati</taxon>
        <taxon>Actinomycetota</taxon>
        <taxon>Actinomycetes</taxon>
        <taxon>Kitasatosporales</taxon>
        <taxon>Streptomycetaceae</taxon>
        <taxon>Streptomyces</taxon>
    </lineage>
</organism>
<name>A0A5P2C644_STRVZ</name>
<feature type="compositionally biased region" description="Basic and acidic residues" evidence="1">
    <location>
        <begin position="57"/>
        <end position="78"/>
    </location>
</feature>
<accession>A0A5P2C644</accession>
<feature type="region of interest" description="Disordered" evidence="1">
    <location>
        <begin position="54"/>
        <end position="92"/>
    </location>
</feature>
<dbReference type="Proteomes" id="UP000322927">
    <property type="component" value="Chromosome"/>
</dbReference>
<reference evidence="2 3" key="1">
    <citation type="submission" date="2018-05" db="EMBL/GenBank/DDBJ databases">
        <title>Streptomyces venezuelae.</title>
        <authorList>
            <person name="Kim W."/>
            <person name="Lee N."/>
            <person name="Cho B.-K."/>
        </authorList>
    </citation>
    <scope>NUCLEOTIDE SEQUENCE [LARGE SCALE GENOMIC DNA]</scope>
    <source>
        <strain evidence="2 3">ATCC 14584</strain>
    </source>
</reference>